<keyword evidence="5 15" id="KW-0347">Helicase</keyword>
<evidence type="ECO:0000256" key="2">
    <source>
        <dbReference type="ARBA" id="ARBA00022723"/>
    </source>
</evidence>
<dbReference type="PANTHER" id="PTHR13710:SF105">
    <property type="entry name" value="ATP-DEPENDENT DNA HELICASE Q1"/>
    <property type="match status" value="1"/>
</dbReference>
<dbReference type="InterPro" id="IPR027417">
    <property type="entry name" value="P-loop_NTPase"/>
</dbReference>
<name>A0A2P8HRB6_CHINA</name>
<evidence type="ECO:0000313" key="16">
    <source>
        <dbReference type="Proteomes" id="UP000240971"/>
    </source>
</evidence>
<protein>
    <recommendedName>
        <fullName evidence="11">ATP-dependent DNA helicase RecQ</fullName>
        <ecNumber evidence="10">5.6.2.4</ecNumber>
    </recommendedName>
    <alternativeName>
        <fullName evidence="12">DNA 3'-5' helicase RecQ</fullName>
    </alternativeName>
</protein>
<evidence type="ECO:0000256" key="10">
    <source>
        <dbReference type="ARBA" id="ARBA00034808"/>
    </source>
</evidence>
<evidence type="ECO:0000259" key="14">
    <source>
        <dbReference type="PROSITE" id="PS51194"/>
    </source>
</evidence>
<keyword evidence="6" id="KW-0067">ATP-binding</keyword>
<dbReference type="GO" id="GO:0046872">
    <property type="term" value="F:metal ion binding"/>
    <property type="evidence" value="ECO:0007669"/>
    <property type="project" value="UniProtKB-KW"/>
</dbReference>
<dbReference type="GO" id="GO:0005737">
    <property type="term" value="C:cytoplasm"/>
    <property type="evidence" value="ECO:0007669"/>
    <property type="project" value="TreeGrafter"/>
</dbReference>
<dbReference type="InterPro" id="IPR011545">
    <property type="entry name" value="DEAD/DEAH_box_helicase_dom"/>
</dbReference>
<evidence type="ECO:0000256" key="12">
    <source>
        <dbReference type="ARBA" id="ARBA00044550"/>
    </source>
</evidence>
<organism evidence="15 16">
    <name type="scientific">Chitinophaga niastensis</name>
    <dbReference type="NCBI Taxonomy" id="536980"/>
    <lineage>
        <taxon>Bacteria</taxon>
        <taxon>Pseudomonadati</taxon>
        <taxon>Bacteroidota</taxon>
        <taxon>Chitinophagia</taxon>
        <taxon>Chitinophagales</taxon>
        <taxon>Chitinophagaceae</taxon>
        <taxon>Chitinophaga</taxon>
    </lineage>
</organism>
<comment type="catalytic activity">
    <reaction evidence="9">
        <text>Couples ATP hydrolysis with the unwinding of duplex DNA by translocating in the 3'-5' direction.</text>
        <dbReference type="EC" id="5.6.2.4"/>
    </reaction>
</comment>
<dbReference type="InterPro" id="IPR032284">
    <property type="entry name" value="RecQ_Zn-bd"/>
</dbReference>
<dbReference type="GO" id="GO:0005524">
    <property type="term" value="F:ATP binding"/>
    <property type="evidence" value="ECO:0007669"/>
    <property type="project" value="UniProtKB-KW"/>
</dbReference>
<dbReference type="GO" id="GO:0006281">
    <property type="term" value="P:DNA repair"/>
    <property type="evidence" value="ECO:0007669"/>
    <property type="project" value="TreeGrafter"/>
</dbReference>
<comment type="caution">
    <text evidence="15">The sequence shown here is derived from an EMBL/GenBank/DDBJ whole genome shotgun (WGS) entry which is preliminary data.</text>
</comment>
<dbReference type="Gene3D" id="1.10.10.10">
    <property type="entry name" value="Winged helix-like DNA-binding domain superfamily/Winged helix DNA-binding domain"/>
    <property type="match status" value="1"/>
</dbReference>
<evidence type="ECO:0000256" key="6">
    <source>
        <dbReference type="ARBA" id="ARBA00022840"/>
    </source>
</evidence>
<evidence type="ECO:0000256" key="3">
    <source>
        <dbReference type="ARBA" id="ARBA00022741"/>
    </source>
</evidence>
<comment type="similarity">
    <text evidence="1">Belongs to the helicase family. RecQ subfamily.</text>
</comment>
<keyword evidence="16" id="KW-1185">Reference proteome</keyword>
<dbReference type="Proteomes" id="UP000240971">
    <property type="component" value="Unassembled WGS sequence"/>
</dbReference>
<dbReference type="InterPro" id="IPR004589">
    <property type="entry name" value="DNA_helicase_ATP-dep_RecQ"/>
</dbReference>
<evidence type="ECO:0000259" key="13">
    <source>
        <dbReference type="PROSITE" id="PS51192"/>
    </source>
</evidence>
<feature type="domain" description="Helicase C-terminal" evidence="14">
    <location>
        <begin position="189"/>
        <end position="339"/>
    </location>
</feature>
<dbReference type="GO" id="GO:0003677">
    <property type="term" value="F:DNA binding"/>
    <property type="evidence" value="ECO:0007669"/>
    <property type="project" value="UniProtKB-KW"/>
</dbReference>
<evidence type="ECO:0000256" key="9">
    <source>
        <dbReference type="ARBA" id="ARBA00034617"/>
    </source>
</evidence>
<evidence type="ECO:0000256" key="8">
    <source>
        <dbReference type="ARBA" id="ARBA00023235"/>
    </source>
</evidence>
<dbReference type="EMBL" id="PYAW01000001">
    <property type="protein sequence ID" value="PSL48765.1"/>
    <property type="molecule type" value="Genomic_DNA"/>
</dbReference>
<dbReference type="CDD" id="cd17920">
    <property type="entry name" value="DEXHc_RecQ"/>
    <property type="match status" value="1"/>
</dbReference>
<dbReference type="EC" id="5.6.2.4" evidence="10"/>
<dbReference type="InterPro" id="IPR036388">
    <property type="entry name" value="WH-like_DNA-bd_sf"/>
</dbReference>
<dbReference type="PROSITE" id="PS51192">
    <property type="entry name" value="HELICASE_ATP_BIND_1"/>
    <property type="match status" value="1"/>
</dbReference>
<dbReference type="SMART" id="SM00487">
    <property type="entry name" value="DEXDc"/>
    <property type="match status" value="1"/>
</dbReference>
<feature type="domain" description="Helicase ATP-binding" evidence="13">
    <location>
        <begin position="1"/>
        <end position="165"/>
    </location>
</feature>
<sequence>MSGQDTLALLPTGGGKSICFQVPAMLKPGLCLVITPLIALMKDQVANLKKRGITAYSIYSGMQYKEVEKVLESARRGGCKFLYVSPERLQSKLFQTYCDGLPVNIIAVDEAHCISQWGYDFRPAYLQIADIRSFFPDVPVLALTASATPKVQTDVCDKLLMKDAKVFTKSFARANLSYSVLEETTKIDKVKHILDRVPGCGIVYCRNRKRTKEIATLLQMQGIPASYYHAGLPQAERAARQEAWINNETRIMVCTNAFGMGIDKPDVRIVVHYDMPDGLEAYYQEAGRAGRDEQKAYAVLLYNEEELADMHERIALQFPTLEQIREVYQGIVNYLQVPVGSAEGMYFDFDINDFARTFHLNLTIAYSAVRLLEQEGVLQLSESVFLPSRAEFVTNKESLYEFESAYPALEEIIKTLLRTYEGIFDNPVPIYERQIGRIMLMEDDDIAALLHQLHQYGILHYHARRDEPQLCFLQERVSAQQLRINMARVEVRKKVYADRLEAMFAYARNRDTCRTQQVVAYFGEKESKPCGVCDSCLKKKSLPMDAAAFKRISDTVISLIKEQPLLFTVLQIKMPDVKRNDLMEVLQFLNEEGLIKRDEEGRLSYS</sequence>
<keyword evidence="8" id="KW-0413">Isomerase</keyword>
<dbReference type="Pfam" id="PF00271">
    <property type="entry name" value="Helicase_C"/>
    <property type="match status" value="1"/>
</dbReference>
<dbReference type="Pfam" id="PF16124">
    <property type="entry name" value="RecQ_Zn_bind"/>
    <property type="match status" value="1"/>
</dbReference>
<keyword evidence="4" id="KW-0378">Hydrolase</keyword>
<dbReference type="PROSITE" id="PS51194">
    <property type="entry name" value="HELICASE_CTER"/>
    <property type="match status" value="1"/>
</dbReference>
<dbReference type="GO" id="GO:0043138">
    <property type="term" value="F:3'-5' DNA helicase activity"/>
    <property type="evidence" value="ECO:0007669"/>
    <property type="project" value="UniProtKB-EC"/>
</dbReference>
<dbReference type="GO" id="GO:0006310">
    <property type="term" value="P:DNA recombination"/>
    <property type="evidence" value="ECO:0007669"/>
    <property type="project" value="InterPro"/>
</dbReference>
<keyword evidence="2" id="KW-0479">Metal-binding</keyword>
<dbReference type="PANTHER" id="PTHR13710">
    <property type="entry name" value="DNA HELICASE RECQ FAMILY MEMBER"/>
    <property type="match status" value="1"/>
</dbReference>
<dbReference type="GO" id="GO:0030894">
    <property type="term" value="C:replisome"/>
    <property type="evidence" value="ECO:0007669"/>
    <property type="project" value="TreeGrafter"/>
</dbReference>
<dbReference type="GO" id="GO:0016787">
    <property type="term" value="F:hydrolase activity"/>
    <property type="evidence" value="ECO:0007669"/>
    <property type="project" value="UniProtKB-KW"/>
</dbReference>
<evidence type="ECO:0000256" key="5">
    <source>
        <dbReference type="ARBA" id="ARBA00022806"/>
    </source>
</evidence>
<dbReference type="Pfam" id="PF00270">
    <property type="entry name" value="DEAD"/>
    <property type="match status" value="1"/>
</dbReference>
<gene>
    <name evidence="15" type="ORF">CLV51_10193</name>
</gene>
<evidence type="ECO:0000256" key="11">
    <source>
        <dbReference type="ARBA" id="ARBA00044535"/>
    </source>
</evidence>
<evidence type="ECO:0000256" key="4">
    <source>
        <dbReference type="ARBA" id="ARBA00022801"/>
    </source>
</evidence>
<keyword evidence="7" id="KW-0238">DNA-binding</keyword>
<dbReference type="GO" id="GO:0009378">
    <property type="term" value="F:four-way junction helicase activity"/>
    <property type="evidence" value="ECO:0007669"/>
    <property type="project" value="TreeGrafter"/>
</dbReference>
<reference evidence="15 16" key="1">
    <citation type="submission" date="2018-03" db="EMBL/GenBank/DDBJ databases">
        <title>Genomic Encyclopedia of Archaeal and Bacterial Type Strains, Phase II (KMG-II): from individual species to whole genera.</title>
        <authorList>
            <person name="Goeker M."/>
        </authorList>
    </citation>
    <scope>NUCLEOTIDE SEQUENCE [LARGE SCALE GENOMIC DNA]</scope>
    <source>
        <strain evidence="15 16">DSM 24859</strain>
    </source>
</reference>
<accession>A0A2P8HRB6</accession>
<proteinExistence type="inferred from homology"/>
<dbReference type="InterPro" id="IPR014001">
    <property type="entry name" value="Helicase_ATP-bd"/>
</dbReference>
<dbReference type="GO" id="GO:0043590">
    <property type="term" value="C:bacterial nucleoid"/>
    <property type="evidence" value="ECO:0007669"/>
    <property type="project" value="TreeGrafter"/>
</dbReference>
<dbReference type="SMART" id="SM00490">
    <property type="entry name" value="HELICc"/>
    <property type="match status" value="1"/>
</dbReference>
<dbReference type="NCBIfam" id="TIGR00614">
    <property type="entry name" value="recQ_fam"/>
    <property type="match status" value="1"/>
</dbReference>
<dbReference type="Gene3D" id="3.40.50.300">
    <property type="entry name" value="P-loop containing nucleotide triphosphate hydrolases"/>
    <property type="match status" value="2"/>
</dbReference>
<evidence type="ECO:0000313" key="15">
    <source>
        <dbReference type="EMBL" id="PSL48765.1"/>
    </source>
</evidence>
<dbReference type="SUPFAM" id="SSF52540">
    <property type="entry name" value="P-loop containing nucleoside triphosphate hydrolases"/>
    <property type="match status" value="1"/>
</dbReference>
<dbReference type="InterPro" id="IPR001650">
    <property type="entry name" value="Helicase_C-like"/>
</dbReference>
<keyword evidence="3" id="KW-0547">Nucleotide-binding</keyword>
<evidence type="ECO:0000256" key="1">
    <source>
        <dbReference type="ARBA" id="ARBA00005446"/>
    </source>
</evidence>
<evidence type="ECO:0000256" key="7">
    <source>
        <dbReference type="ARBA" id="ARBA00023125"/>
    </source>
</evidence>
<dbReference type="AlphaFoldDB" id="A0A2P8HRB6"/>